<name>A0A645CH87_9ZZZZ</name>
<dbReference type="AlphaFoldDB" id="A0A645CH87"/>
<feature type="compositionally biased region" description="Low complexity" evidence="1">
    <location>
        <begin position="1"/>
        <end position="14"/>
    </location>
</feature>
<organism evidence="2">
    <name type="scientific">bioreactor metagenome</name>
    <dbReference type="NCBI Taxonomy" id="1076179"/>
    <lineage>
        <taxon>unclassified sequences</taxon>
        <taxon>metagenomes</taxon>
        <taxon>ecological metagenomes</taxon>
    </lineage>
</organism>
<evidence type="ECO:0000256" key="1">
    <source>
        <dbReference type="SAM" id="MobiDB-lite"/>
    </source>
</evidence>
<evidence type="ECO:0000313" key="2">
    <source>
        <dbReference type="EMBL" id="MPM76248.1"/>
    </source>
</evidence>
<sequence>MAATTGEASAGSTTFPRMPSSLVPSPAQLTPPKPSAAIVEPTSPPNSACDELDGSPSSQVSRFQKMPPISPQNTISSSRCPLSARNCAFGMPLLSWIFTTAFVTVRATWTERKAPTRLSTADSSTAVLGWRAPVAIEVAIALPVSWKPFVKSKPMAVTTTSTRIANSRFTPLIVHDGATPMSPTPAVGQVTLC</sequence>
<accession>A0A645CH87</accession>
<proteinExistence type="predicted"/>
<feature type="region of interest" description="Disordered" evidence="1">
    <location>
        <begin position="1"/>
        <end position="77"/>
    </location>
</feature>
<reference evidence="2" key="1">
    <citation type="submission" date="2019-08" db="EMBL/GenBank/DDBJ databases">
        <authorList>
            <person name="Kucharzyk K."/>
            <person name="Murdoch R.W."/>
            <person name="Higgins S."/>
            <person name="Loffler F."/>
        </authorList>
    </citation>
    <scope>NUCLEOTIDE SEQUENCE</scope>
</reference>
<dbReference type="EMBL" id="VSSQ01027157">
    <property type="protein sequence ID" value="MPM76248.1"/>
    <property type="molecule type" value="Genomic_DNA"/>
</dbReference>
<comment type="caution">
    <text evidence="2">The sequence shown here is derived from an EMBL/GenBank/DDBJ whole genome shotgun (WGS) entry which is preliminary data.</text>
</comment>
<protein>
    <submittedName>
        <fullName evidence="2">Uncharacterized protein</fullName>
    </submittedName>
</protein>
<gene>
    <name evidence="2" type="ORF">SDC9_123245</name>
</gene>